<dbReference type="EMBL" id="MW580849">
    <property type="protein sequence ID" value="QRM16429.1"/>
    <property type="molecule type" value="Genomic_DNA"/>
</dbReference>
<reference evidence="2" key="2">
    <citation type="submission" date="2012-05" db="EMBL/GenBank/DDBJ databases">
        <authorList>
            <person name="van Beurden S.J."/>
            <person name="Gatherer D."/>
            <person name="Tuzi K."/>
            <person name="Herzyk P."/>
            <person name="Galbraith J."/>
            <person name="Peeters B.P.H."/>
            <person name="Rottier P.J.M."/>
            <person name="Engelsma M.Y."/>
            <person name="Davison A.J."/>
        </authorList>
    </citation>
    <scope>NUCLEOTIDE SEQUENCE</scope>
    <source>
        <strain evidence="2">500138</strain>
    </source>
</reference>
<dbReference type="KEGG" id="vg:12930111"/>
<protein>
    <submittedName>
        <fullName evidence="2">Protein ORF6A</fullName>
    </submittedName>
</protein>
<reference evidence="4" key="3">
    <citation type="journal article" date="2021" name="Microorganisms">
        <title>Genomes of Anguillid Herpesvirus 1 Strains Reveal Evolutionary Disparities and Low Genetic Diversity in the Genus Cyprinivirus.</title>
        <authorList>
            <person name="Donohoe O."/>
            <person name="Zhang H."/>
            <person name="Delrez N."/>
            <person name="Gao Y."/>
            <person name="Suarez N.M."/>
            <person name="Davison A.J."/>
            <person name="Vanderplasschen A."/>
        </authorList>
    </citation>
    <scope>NUCLEOTIDE SEQUENCE</scope>
    <source>
        <strain evidence="4">500138</strain>
        <strain evidence="5">DK-200249</strain>
    </source>
</reference>
<keyword evidence="6" id="KW-1185">Reference proteome</keyword>
<dbReference type="RefSeq" id="YP_006347579.1">
    <property type="nucleotide sequence ID" value="NC_013668.3"/>
</dbReference>
<feature type="compositionally biased region" description="Low complexity" evidence="1">
    <location>
        <begin position="211"/>
        <end position="222"/>
    </location>
</feature>
<dbReference type="GeneID" id="12930111"/>
<gene>
    <name evidence="4" type="primary">ORF6A</name>
    <name evidence="2" type="ORF">AngHV1_ORF6A_1</name>
    <name evidence="3" type="ORF">AngHV1_ORF6A_2</name>
</gene>
<dbReference type="EMBL" id="MW580851">
    <property type="protein sequence ID" value="QRM16688.1"/>
    <property type="molecule type" value="Genomic_DNA"/>
</dbReference>
<feature type="compositionally biased region" description="Low complexity" evidence="1">
    <location>
        <begin position="424"/>
        <end position="462"/>
    </location>
</feature>
<evidence type="ECO:0000313" key="6">
    <source>
        <dbReference type="Proteomes" id="UP000011239"/>
    </source>
</evidence>
<evidence type="ECO:0000313" key="2">
    <source>
        <dbReference type="EMBL" id="AFK10174.1"/>
    </source>
</evidence>
<dbReference type="RefSeq" id="YP_006347575.1">
    <property type="nucleotide sequence ID" value="NC_013668.3"/>
</dbReference>
<sequence length="462" mass="49271">MAQSRPSPFTTIFTRPEEWNCKQVTINDGNRGGPTLPTTFVKLAVPRFAQELEFEKRRLRAASDAASRELTVRVPIGTPSPNFPTDRQKIRCHMEALFWSTVLENMPSDEACQAIQTDDSLFEQKAAQLMGMAKEAVRPLDRQYFNGDYTGRCTAPVLELMMVTIRRLLCLQMIKHNPEANKPVSRSITPPPMAPMRVYPVPIAPKPVTVSSSSSSSSSPSPHIHTTYPTQSAYNSNTSNNFVLEVGRHSGLPSTVPTMKRVVDYTAQALPKKRLMLAGDGLDFTTRLPTTTLLSTIPRHTRNTPLPPPGPISFIAEPTLCVPTSLPPSSPSPSPPVTPLGRLSPLFISLSAAGSPTPPTTPSTPLLGPVVHSASRPGRTTAVNPSKAAPYMPKMASGDLSLHLYSDITPPTPPTPPSPPTPPFASSSSSSTSSPSSPSSPASPASPSSPASSSSSPASSAE</sequence>
<accession>A0A8E5AH97</accession>
<reference evidence="4" key="4">
    <citation type="submission" date="2021-02" db="EMBL/GenBank/DDBJ databases">
        <authorList>
            <person name="Vanderplasschen A.F.C."/>
            <person name="Davison A.J."/>
        </authorList>
    </citation>
    <scope>NUCLEOTIDE SEQUENCE</scope>
    <source>
        <strain evidence="4">500138</strain>
        <strain evidence="5">DK-200249</strain>
    </source>
</reference>
<dbReference type="EMBL" id="MW580849">
    <property type="protein sequence ID" value="QRM16303.1"/>
    <property type="molecule type" value="Genomic_DNA"/>
</dbReference>
<evidence type="ECO:0000313" key="3">
    <source>
        <dbReference type="EMBL" id="AFK10178.1"/>
    </source>
</evidence>
<feature type="region of interest" description="Disordered" evidence="1">
    <location>
        <begin position="351"/>
        <end position="462"/>
    </location>
</feature>
<dbReference type="KEGG" id="vg:12930112"/>
<feature type="region of interest" description="Disordered" evidence="1">
    <location>
        <begin position="207"/>
        <end position="235"/>
    </location>
</feature>
<evidence type="ECO:0000313" key="5">
    <source>
        <dbReference type="EMBL" id="QRM16562.1"/>
    </source>
</evidence>
<dbReference type="EMBL" id="FJ940765">
    <property type="protein sequence ID" value="AFK10178.1"/>
    <property type="molecule type" value="Genomic_DNA"/>
</dbReference>
<name>I2F8W6_9VIRU</name>
<evidence type="ECO:0000313" key="4">
    <source>
        <dbReference type="EMBL" id="QRM16303.1"/>
    </source>
</evidence>
<proteinExistence type="predicted"/>
<accession>I2F8W6</accession>
<dbReference type="Proteomes" id="UP000011239">
    <property type="component" value="Segment"/>
</dbReference>
<dbReference type="EMBL" id="MW580851">
    <property type="protein sequence ID" value="QRM16562.1"/>
    <property type="molecule type" value="Genomic_DNA"/>
</dbReference>
<reference evidence="2 6" key="1">
    <citation type="journal article" date="2010" name="J. Gen. Virol.">
        <title>Complete genome sequence and taxonomic position of anguillid herpesvirus 1.</title>
        <authorList>
            <person name="van Beurden S.J."/>
            <person name="Bossers A."/>
            <person name="Voorbergen-Laarman M.H."/>
            <person name="Haenen O.L."/>
            <person name="Peters S."/>
            <person name="Abma-Henkens M.H."/>
            <person name="Peeters B.P."/>
            <person name="Rottier P.J."/>
            <person name="Engelsma M.Y."/>
        </authorList>
    </citation>
    <scope>NUCLEOTIDE SEQUENCE [LARGE SCALE GENOMIC DNA]</scope>
    <source>
        <strain evidence="2">500138</strain>
        <strain evidence="6">Isolate Anguilla anguilla/Netherlands/500138/1998</strain>
    </source>
</reference>
<evidence type="ECO:0000256" key="1">
    <source>
        <dbReference type="SAM" id="MobiDB-lite"/>
    </source>
</evidence>
<organism evidence="2 6">
    <name type="scientific">Anguillid herpesvirus 1</name>
    <dbReference type="NCBI Taxonomy" id="150286"/>
    <lineage>
        <taxon>Viruses</taxon>
        <taxon>Duplodnaviria</taxon>
        <taxon>Heunggongvirae</taxon>
        <taxon>Peploviricota</taxon>
        <taxon>Herviviricetes</taxon>
        <taxon>Herpesvirales</taxon>
        <taxon>Alloherpesviridae</taxon>
        <taxon>Cyvirus</taxon>
        <taxon>Cyvirus anguillidallo1</taxon>
    </lineage>
</organism>
<dbReference type="GeneID" id="12930112"/>
<feature type="compositionally biased region" description="Pro residues" evidence="1">
    <location>
        <begin position="410"/>
        <end position="423"/>
    </location>
</feature>
<dbReference type="EMBL" id="FJ940765">
    <property type="protein sequence ID" value="AFK10174.1"/>
    <property type="molecule type" value="Genomic_DNA"/>
</dbReference>